<dbReference type="EMBL" id="JAUSTQ010000006">
    <property type="protein sequence ID" value="MDQ0159785.1"/>
    <property type="molecule type" value="Genomic_DNA"/>
</dbReference>
<dbReference type="NCBIfam" id="TIGR00976">
    <property type="entry name" value="CocE_NonD"/>
    <property type="match status" value="1"/>
</dbReference>
<name>A0ABT9VFZ6_9BACI</name>
<dbReference type="Pfam" id="PF02129">
    <property type="entry name" value="Peptidase_S15"/>
    <property type="match status" value="1"/>
</dbReference>
<organism evidence="3 4">
    <name type="scientific">Alkalibacillus salilacus</name>
    <dbReference type="NCBI Taxonomy" id="284582"/>
    <lineage>
        <taxon>Bacteria</taxon>
        <taxon>Bacillati</taxon>
        <taxon>Bacillota</taxon>
        <taxon>Bacilli</taxon>
        <taxon>Bacillales</taxon>
        <taxon>Bacillaceae</taxon>
        <taxon>Alkalibacillus</taxon>
    </lineage>
</organism>
<evidence type="ECO:0000313" key="4">
    <source>
        <dbReference type="Proteomes" id="UP001224359"/>
    </source>
</evidence>
<evidence type="ECO:0000313" key="3">
    <source>
        <dbReference type="EMBL" id="MDQ0159785.1"/>
    </source>
</evidence>
<dbReference type="InterPro" id="IPR008979">
    <property type="entry name" value="Galactose-bd-like_sf"/>
</dbReference>
<keyword evidence="4" id="KW-1185">Reference proteome</keyword>
<protein>
    <submittedName>
        <fullName evidence="3">CocE/NonD family hydrolase</fullName>
    </submittedName>
</protein>
<dbReference type="PANTHER" id="PTHR43056:SF10">
    <property type="entry name" value="COCE_NOND FAMILY, PUTATIVE (AFU_ORTHOLOGUE AFUA_7G00600)-RELATED"/>
    <property type="match status" value="1"/>
</dbReference>
<evidence type="ECO:0000256" key="1">
    <source>
        <dbReference type="ARBA" id="ARBA00022801"/>
    </source>
</evidence>
<proteinExistence type="predicted"/>
<dbReference type="SUPFAM" id="SSF53474">
    <property type="entry name" value="alpha/beta-Hydrolases"/>
    <property type="match status" value="1"/>
</dbReference>
<dbReference type="Gene3D" id="1.10.3020.10">
    <property type="entry name" value="alpha-amino acid ester hydrolase ( Helical cap domain)"/>
    <property type="match status" value="1"/>
</dbReference>
<dbReference type="InterPro" id="IPR005674">
    <property type="entry name" value="CocE/Ser_esterase"/>
</dbReference>
<dbReference type="SMART" id="SM00939">
    <property type="entry name" value="PepX_C"/>
    <property type="match status" value="1"/>
</dbReference>
<dbReference type="GO" id="GO:0016787">
    <property type="term" value="F:hydrolase activity"/>
    <property type="evidence" value="ECO:0007669"/>
    <property type="project" value="UniProtKB-KW"/>
</dbReference>
<dbReference type="InterPro" id="IPR050585">
    <property type="entry name" value="Xaa-Pro_dipeptidyl-ppase/CocE"/>
</dbReference>
<evidence type="ECO:0000259" key="2">
    <source>
        <dbReference type="SMART" id="SM00939"/>
    </source>
</evidence>
<accession>A0ABT9VFZ6</accession>
<dbReference type="PANTHER" id="PTHR43056">
    <property type="entry name" value="PEPTIDASE S9 PROLYL OLIGOPEPTIDASE"/>
    <property type="match status" value="1"/>
</dbReference>
<dbReference type="InterPro" id="IPR029058">
    <property type="entry name" value="AB_hydrolase_fold"/>
</dbReference>
<dbReference type="Pfam" id="PF08530">
    <property type="entry name" value="PepX_C"/>
    <property type="match status" value="1"/>
</dbReference>
<dbReference type="Proteomes" id="UP001224359">
    <property type="component" value="Unassembled WGS sequence"/>
</dbReference>
<keyword evidence="1 3" id="KW-0378">Hydrolase</keyword>
<dbReference type="RefSeq" id="WP_306976520.1">
    <property type="nucleotide sequence ID" value="NZ_JAUSTQ010000006.1"/>
</dbReference>
<sequence>MSEQIIIERDVPCELRDGTTLYANVYRPNQDGEWPALLTRLPYNKNLPNFSHRYIDPIRIALAGYVVIIQDVRGRFSSEGEFHPFQQEFYDGHDSVEWAASLPYSNGKIGMFGLSYYGFTQLFAAMTNPPSLKALFPAFTGHDVVNGFSHRGGAIELGKLQTWILDSVAPDYLKRKQSDTEYEKTEEILINDLDQILQWHSYTPYEAWPPAKKHSALYDLYVRYMNNNLMENEDQFSIENVNIPGLHLAGWYDCFLNQTIDNYAKIHPQNENQKLIIGPWGHGVFSPFFGERYFGLKASDDQINGQYDLTSLHIEWFNYWLKGTSSDLVDYEAPIQLFVMGDNQWRSEYEWPLNRTNYKPLYVTNEGLDFQHPNETNSFSTYDYDPKDPVPTKGGPTLLMHNVNTGPLDQQSIELRDDVLVFTSEKLQKPLEVTGPVKANIYASSDAINTDFTVKITDVLPDGRSINVTEGIVRATHQHPDFKANQITLFEIDLWATSQVFLQGHAIRIQISSSNFPVYDANPNTGVTLKDTTEIQTAHQTIYHDHEHPSHILLPIIPR</sequence>
<dbReference type="InterPro" id="IPR013736">
    <property type="entry name" value="Xaa-Pro_dipept_C"/>
</dbReference>
<dbReference type="Gene3D" id="3.40.50.1820">
    <property type="entry name" value="alpha/beta hydrolase"/>
    <property type="match status" value="1"/>
</dbReference>
<dbReference type="Gene3D" id="2.60.120.260">
    <property type="entry name" value="Galactose-binding domain-like"/>
    <property type="match status" value="1"/>
</dbReference>
<dbReference type="SUPFAM" id="SSF49785">
    <property type="entry name" value="Galactose-binding domain-like"/>
    <property type="match status" value="1"/>
</dbReference>
<comment type="caution">
    <text evidence="3">The sequence shown here is derived from an EMBL/GenBank/DDBJ whole genome shotgun (WGS) entry which is preliminary data.</text>
</comment>
<gene>
    <name evidence="3" type="ORF">J2S77_001771</name>
</gene>
<dbReference type="InterPro" id="IPR000383">
    <property type="entry name" value="Xaa-Pro-like_dom"/>
</dbReference>
<feature type="domain" description="Xaa-Pro dipeptidyl-peptidase C-terminal" evidence="2">
    <location>
        <begin position="314"/>
        <end position="553"/>
    </location>
</feature>
<reference evidence="3 4" key="1">
    <citation type="submission" date="2023-07" db="EMBL/GenBank/DDBJ databases">
        <title>Genomic Encyclopedia of Type Strains, Phase IV (KMG-IV): sequencing the most valuable type-strain genomes for metagenomic binning, comparative biology and taxonomic classification.</title>
        <authorList>
            <person name="Goeker M."/>
        </authorList>
    </citation>
    <scope>NUCLEOTIDE SEQUENCE [LARGE SCALE GENOMIC DNA]</scope>
    <source>
        <strain evidence="3 4">DSM 16460</strain>
    </source>
</reference>